<protein>
    <submittedName>
        <fullName evidence="1">Putative tnf receptor-associated factor 4a</fullName>
    </submittedName>
</protein>
<dbReference type="FunFam" id="3.30.40.10:FF:000751">
    <property type="entry name" value="Tnf receptor associated factor, putative"/>
    <property type="match status" value="1"/>
</dbReference>
<dbReference type="Gene3D" id="3.30.40.10">
    <property type="entry name" value="Zinc/RING finger domain, C3HC4 (zinc finger)"/>
    <property type="match status" value="1"/>
</dbReference>
<sequence>PKCPLDKLDVNADETKKFALGDNQRKLLLVRCLNAEHGCRFEGPFEDLEAHYTKDCNFHVVTCKRCGSISFRTELLEHLEKDCKAKFEDGTPHLIQKLVSGEISDSNDDHDCTSTEIIAD</sequence>
<dbReference type="SUPFAM" id="SSF49599">
    <property type="entry name" value="TRAF domain-like"/>
    <property type="match status" value="1"/>
</dbReference>
<accession>V5HJV7</accession>
<evidence type="ECO:0000313" key="1">
    <source>
        <dbReference type="EMBL" id="JAB73783.1"/>
    </source>
</evidence>
<reference evidence="1" key="1">
    <citation type="journal article" date="2015" name="Sci. Rep.">
        <title>Tissue- and time-dependent transcription in Ixodes ricinus salivary glands and midguts when blood feeding on the vertebrate host.</title>
        <authorList>
            <person name="Kotsyfakis M."/>
            <person name="Schwarz A."/>
            <person name="Erhart J."/>
            <person name="Ribeiro J.M."/>
        </authorList>
    </citation>
    <scope>NUCLEOTIDE SEQUENCE</scope>
    <source>
        <tissue evidence="1">Salivary gland and midgut</tissue>
    </source>
</reference>
<dbReference type="EMBL" id="GANP01010685">
    <property type="protein sequence ID" value="JAB73783.1"/>
    <property type="molecule type" value="mRNA"/>
</dbReference>
<dbReference type="InterPro" id="IPR013083">
    <property type="entry name" value="Znf_RING/FYVE/PHD"/>
</dbReference>
<feature type="non-terminal residue" evidence="1">
    <location>
        <position position="120"/>
    </location>
</feature>
<organism evidence="1">
    <name type="scientific">Ixodes ricinus</name>
    <name type="common">Common tick</name>
    <name type="synonym">Acarus ricinus</name>
    <dbReference type="NCBI Taxonomy" id="34613"/>
    <lineage>
        <taxon>Eukaryota</taxon>
        <taxon>Metazoa</taxon>
        <taxon>Ecdysozoa</taxon>
        <taxon>Arthropoda</taxon>
        <taxon>Chelicerata</taxon>
        <taxon>Arachnida</taxon>
        <taxon>Acari</taxon>
        <taxon>Parasitiformes</taxon>
        <taxon>Ixodida</taxon>
        <taxon>Ixodoidea</taxon>
        <taxon>Ixodidae</taxon>
        <taxon>Ixodinae</taxon>
        <taxon>Ixodes</taxon>
    </lineage>
</organism>
<feature type="non-terminal residue" evidence="1">
    <location>
        <position position="1"/>
    </location>
</feature>
<dbReference type="AlphaFoldDB" id="V5HJV7"/>
<proteinExistence type="evidence at transcript level"/>
<name>V5HJV7_IXORI</name>
<keyword evidence="1" id="KW-0675">Receptor</keyword>